<sequence>MEVDEKTELSKKIEALLAEGDAAIADARSYLISQGELVDLSEWVTVKEYCLRFGIKNVETVLNWISRGIVPKENIMVVEEFNNTKLIKAIPYSVRSAKVS</sequence>
<dbReference type="STRING" id="651661.SAMN05660293_02383"/>
<dbReference type="EMBL" id="FUZA01000002">
    <property type="protein sequence ID" value="SKB82402.1"/>
    <property type="molecule type" value="Genomic_DNA"/>
</dbReference>
<protein>
    <submittedName>
        <fullName evidence="1">Uncharacterized protein</fullName>
    </submittedName>
</protein>
<dbReference type="Proteomes" id="UP000190897">
    <property type="component" value="Unassembled WGS sequence"/>
</dbReference>
<evidence type="ECO:0000313" key="2">
    <source>
        <dbReference type="Proteomes" id="UP000190897"/>
    </source>
</evidence>
<proteinExistence type="predicted"/>
<evidence type="ECO:0000313" key="1">
    <source>
        <dbReference type="EMBL" id="SKB82402.1"/>
    </source>
</evidence>
<dbReference type="RefSeq" id="WP_082214871.1">
    <property type="nucleotide sequence ID" value="NZ_FUZA01000002.1"/>
</dbReference>
<organism evidence="1 2">
    <name type="scientific">Dyadobacter psychrophilus</name>
    <dbReference type="NCBI Taxonomy" id="651661"/>
    <lineage>
        <taxon>Bacteria</taxon>
        <taxon>Pseudomonadati</taxon>
        <taxon>Bacteroidota</taxon>
        <taxon>Cytophagia</taxon>
        <taxon>Cytophagales</taxon>
        <taxon>Spirosomataceae</taxon>
        <taxon>Dyadobacter</taxon>
    </lineage>
</organism>
<accession>A0A1T5EEI7</accession>
<reference evidence="2" key="1">
    <citation type="submission" date="2017-02" db="EMBL/GenBank/DDBJ databases">
        <authorList>
            <person name="Varghese N."/>
            <person name="Submissions S."/>
        </authorList>
    </citation>
    <scope>NUCLEOTIDE SEQUENCE [LARGE SCALE GENOMIC DNA]</scope>
    <source>
        <strain evidence="2">DSM 22270</strain>
    </source>
</reference>
<dbReference type="AlphaFoldDB" id="A0A1T5EEI7"/>
<gene>
    <name evidence="1" type="ORF">SAMN05660293_02383</name>
</gene>
<name>A0A1T5EEI7_9BACT</name>
<dbReference type="OrthoDB" id="964185at2"/>
<keyword evidence="2" id="KW-1185">Reference proteome</keyword>